<dbReference type="InterPro" id="IPR051647">
    <property type="entry name" value="Mediator_comp_sub12"/>
</dbReference>
<feature type="compositionally biased region" description="Low complexity" evidence="2">
    <location>
        <begin position="568"/>
        <end position="578"/>
    </location>
</feature>
<dbReference type="PROSITE" id="PS50118">
    <property type="entry name" value="HMG_BOX_2"/>
    <property type="match status" value="1"/>
</dbReference>
<dbReference type="PANTHER" id="PTHR46007">
    <property type="entry name" value="MEDIATOR OF RNA POLYMERASE II TRANSCRIPTION SUBUNIT 12"/>
    <property type="match status" value="1"/>
</dbReference>
<dbReference type="EMBL" id="JAAAJB010000090">
    <property type="protein sequence ID" value="KAG0266616.1"/>
    <property type="molecule type" value="Genomic_DNA"/>
</dbReference>
<feature type="region of interest" description="Disordered" evidence="2">
    <location>
        <begin position="718"/>
        <end position="745"/>
    </location>
</feature>
<dbReference type="Pfam" id="PF00505">
    <property type="entry name" value="HMG_box"/>
    <property type="match status" value="1"/>
</dbReference>
<feature type="compositionally biased region" description="Acidic residues" evidence="2">
    <location>
        <begin position="816"/>
        <end position="825"/>
    </location>
</feature>
<organism evidence="4 5">
    <name type="scientific">Actinomortierella ambigua</name>
    <dbReference type="NCBI Taxonomy" id="1343610"/>
    <lineage>
        <taxon>Eukaryota</taxon>
        <taxon>Fungi</taxon>
        <taxon>Fungi incertae sedis</taxon>
        <taxon>Mucoromycota</taxon>
        <taxon>Mortierellomycotina</taxon>
        <taxon>Mortierellomycetes</taxon>
        <taxon>Mortierellales</taxon>
        <taxon>Mortierellaceae</taxon>
        <taxon>Actinomortierella</taxon>
    </lineage>
</organism>
<feature type="compositionally biased region" description="Low complexity" evidence="2">
    <location>
        <begin position="797"/>
        <end position="807"/>
    </location>
</feature>
<feature type="region of interest" description="Disordered" evidence="2">
    <location>
        <begin position="553"/>
        <end position="589"/>
    </location>
</feature>
<keyword evidence="1" id="KW-0238">DNA-binding</keyword>
<keyword evidence="5" id="KW-1185">Reference proteome</keyword>
<reference evidence="4" key="1">
    <citation type="journal article" date="2020" name="Fungal Divers.">
        <title>Resolving the Mortierellaceae phylogeny through synthesis of multi-gene phylogenetics and phylogenomics.</title>
        <authorList>
            <person name="Vandepol N."/>
            <person name="Liber J."/>
            <person name="Desiro A."/>
            <person name="Na H."/>
            <person name="Kennedy M."/>
            <person name="Barry K."/>
            <person name="Grigoriev I.V."/>
            <person name="Miller A.N."/>
            <person name="O'Donnell K."/>
            <person name="Stajich J.E."/>
            <person name="Bonito G."/>
        </authorList>
    </citation>
    <scope>NUCLEOTIDE SEQUENCE</scope>
    <source>
        <strain evidence="4">BC1065</strain>
    </source>
</reference>
<feature type="compositionally biased region" description="Basic and acidic residues" evidence="2">
    <location>
        <begin position="28"/>
        <end position="37"/>
    </location>
</feature>
<feature type="region of interest" description="Disordered" evidence="2">
    <location>
        <begin position="14"/>
        <end position="48"/>
    </location>
</feature>
<sequence length="825" mass="88264">MSLPLIPICLSSPCSPSPSSTGQTFDDELGRKEHQKEVVIPPPKTTAGLPYVQTEEARKQQLRRRARDQDRVKRAANSFMLYRKSIHATLVELYGKLNNKDISRLAGRRWKEEPAEVKALYINEAQHQRDIHALINPGYKYRPVRQDRESKKAKKAKRVRKGESETTFLVYDPASSSSSPSPASSSTSRSSPSPSPSSSSSSSSSSLSDPSSPRSPTPCSPLPTHSVSTLALPSPALGANGKIKSPKRSRARKALTSTSASDDSVSMEGVAESSVTSSFPQEERLNASEAIPPASPKRHRASKRAIKKTQGFVVTQVPLYDFAASTPSEVVVARAAAAAAAAAAATAAATSQEQSSGDTAVVDSAVVSPSLDDAVMDLEGSENHLGALPIPPLFLPMIDEGDPSSLTMHMLGHDLEAMLQVSTAEAVAAAAALETIPPTMHMALDASLDMVASGNHHGLMSLQQPGWPEIGFTSAIVDEQQQQQQAVTSMPDHTAPVPSFFNPTTSPCGPHAVQAPFFSSGDGSCCVHQQQYEPASPSFMLLPQPIMSPLVGPLPVHHHHLHHPSMGQQQQQQQQQQQNTPTATTFKGPDGTTFILTVIPQTCLTPPVTSPQLPIPALYGGSGSCASSPSPMLMPMAETPVPCIHSSHHFPNNHHLNNNISPFNPSFLNAPPTPVDMDMVSTMTTSSSSPCYQGLGGVDLFDQAFAVNMLLPAQQQQQQQQQQVVPMQEEKEGSPLSSSSSAGAWMTDSSCGSDLLMTSGLAMPLDLAVAKTEMASPLCSSPKAVLGHLDFDDLGHQQQQQQQQQQQLCSDFDFSMAEEEEREKE</sequence>
<feature type="region of interest" description="Disordered" evidence="2">
    <location>
        <begin position="795"/>
        <end position="825"/>
    </location>
</feature>
<dbReference type="Gene3D" id="1.10.30.10">
    <property type="entry name" value="High mobility group box domain"/>
    <property type="match status" value="1"/>
</dbReference>
<protein>
    <recommendedName>
        <fullName evidence="3">HMG box domain-containing protein</fullName>
    </recommendedName>
</protein>
<dbReference type="GO" id="GO:0045944">
    <property type="term" value="P:positive regulation of transcription by RNA polymerase II"/>
    <property type="evidence" value="ECO:0007669"/>
    <property type="project" value="TreeGrafter"/>
</dbReference>
<keyword evidence="1" id="KW-0539">Nucleus</keyword>
<dbReference type="Proteomes" id="UP000807716">
    <property type="component" value="Unassembled WGS sequence"/>
</dbReference>
<name>A0A9P6QGE2_9FUNG</name>
<dbReference type="GO" id="GO:0016592">
    <property type="term" value="C:mediator complex"/>
    <property type="evidence" value="ECO:0007669"/>
    <property type="project" value="TreeGrafter"/>
</dbReference>
<accession>A0A9P6QGE2</accession>
<feature type="compositionally biased region" description="Basic residues" evidence="2">
    <location>
        <begin position="151"/>
        <end position="160"/>
    </location>
</feature>
<evidence type="ECO:0000313" key="5">
    <source>
        <dbReference type="Proteomes" id="UP000807716"/>
    </source>
</evidence>
<evidence type="ECO:0000256" key="1">
    <source>
        <dbReference type="PROSITE-ProRule" id="PRU00267"/>
    </source>
</evidence>
<proteinExistence type="predicted"/>
<evidence type="ECO:0000313" key="4">
    <source>
        <dbReference type="EMBL" id="KAG0266616.1"/>
    </source>
</evidence>
<feature type="DNA-binding region" description="HMG box" evidence="1">
    <location>
        <begin position="72"/>
        <end position="140"/>
    </location>
</feature>
<gene>
    <name evidence="4" type="ORF">DFQ27_009623</name>
</gene>
<comment type="caution">
    <text evidence="4">The sequence shown here is derived from an EMBL/GenBank/DDBJ whole genome shotgun (WGS) entry which is preliminary data.</text>
</comment>
<feature type="compositionally biased region" description="Low complexity" evidence="2">
    <location>
        <begin position="172"/>
        <end position="212"/>
    </location>
</feature>
<dbReference type="InterPro" id="IPR036910">
    <property type="entry name" value="HMG_box_dom_sf"/>
</dbReference>
<dbReference type="InterPro" id="IPR009071">
    <property type="entry name" value="HMG_box_dom"/>
</dbReference>
<dbReference type="PANTHER" id="PTHR46007:SF12">
    <property type="entry name" value="C2H2-TYPE DOMAIN-CONTAINING PROTEIN-RELATED"/>
    <property type="match status" value="1"/>
</dbReference>
<feature type="compositionally biased region" description="Low complexity" evidence="2">
    <location>
        <begin position="734"/>
        <end position="745"/>
    </location>
</feature>
<feature type="compositionally biased region" description="Polar residues" evidence="2">
    <location>
        <begin position="255"/>
        <end position="264"/>
    </location>
</feature>
<feature type="domain" description="HMG box" evidence="3">
    <location>
        <begin position="72"/>
        <end position="140"/>
    </location>
</feature>
<feature type="compositionally biased region" description="Basic residues" evidence="2">
    <location>
        <begin position="244"/>
        <end position="253"/>
    </location>
</feature>
<evidence type="ECO:0000256" key="2">
    <source>
        <dbReference type="SAM" id="MobiDB-lite"/>
    </source>
</evidence>
<dbReference type="CDD" id="cd01389">
    <property type="entry name" value="HMG-box_ROX1-like"/>
    <property type="match status" value="1"/>
</dbReference>
<dbReference type="SUPFAM" id="SSF47095">
    <property type="entry name" value="HMG-box"/>
    <property type="match status" value="1"/>
</dbReference>
<evidence type="ECO:0000259" key="3">
    <source>
        <dbReference type="PROSITE" id="PS50118"/>
    </source>
</evidence>
<dbReference type="OrthoDB" id="6247875at2759"/>
<feature type="region of interest" description="Disordered" evidence="2">
    <location>
        <begin position="142"/>
        <end position="304"/>
    </location>
</feature>
<dbReference type="SMART" id="SM00398">
    <property type="entry name" value="HMG"/>
    <property type="match status" value="1"/>
</dbReference>
<dbReference type="GO" id="GO:0003677">
    <property type="term" value="F:DNA binding"/>
    <property type="evidence" value="ECO:0007669"/>
    <property type="project" value="UniProtKB-UniRule"/>
</dbReference>
<dbReference type="AlphaFoldDB" id="A0A9P6QGE2"/>
<dbReference type="GO" id="GO:0003713">
    <property type="term" value="F:transcription coactivator activity"/>
    <property type="evidence" value="ECO:0007669"/>
    <property type="project" value="TreeGrafter"/>
</dbReference>